<sequence>MEKETTATGPGGVRGRQGGMRDGAGEVRGGARDNAGEVRGGAGGARDTVGEVQAGAGAVRGCASGAREGSATSARSARRGGWTVRDVVTTVLLSVLLVAIQLVVNMVCMVNDFVSMTLSVGITMLLCGPVYVLMARRVGKRGVTLLYMTLLGIVFLLMGNWFLLPWFLGVGLVCEAILWKRGSYDNSARLTGAWTVASLLYNGTNLLPIWFFWDTYYSFAVASGMEQGYIDAYVSYFTEPGWVLFIVAFTTVCGFVGARVGSGLAGRHFKKAGVL</sequence>
<reference evidence="3" key="2">
    <citation type="submission" date="2021-09" db="EMBL/GenBank/DDBJ databases">
        <authorList>
            <person name="Gilroy R."/>
        </authorList>
    </citation>
    <scope>NUCLEOTIDE SEQUENCE</scope>
    <source>
        <strain evidence="3">USAMLcec12-2067</strain>
    </source>
</reference>
<evidence type="ECO:0000256" key="1">
    <source>
        <dbReference type="SAM" id="MobiDB-lite"/>
    </source>
</evidence>
<protein>
    <submittedName>
        <fullName evidence="3">MptD family putative ECF transporter S component</fullName>
    </submittedName>
</protein>
<accession>A0A9D2VJ38</accession>
<organism evidence="3 4">
    <name type="scientific">Rubneribacter badeniensis</name>
    <dbReference type="NCBI Taxonomy" id="2070688"/>
    <lineage>
        <taxon>Bacteria</taxon>
        <taxon>Bacillati</taxon>
        <taxon>Actinomycetota</taxon>
        <taxon>Coriobacteriia</taxon>
        <taxon>Eggerthellales</taxon>
        <taxon>Eggerthellaceae</taxon>
        <taxon>Rubneribacter</taxon>
    </lineage>
</organism>
<proteinExistence type="predicted"/>
<dbReference type="Proteomes" id="UP000789325">
    <property type="component" value="Unassembled WGS sequence"/>
</dbReference>
<dbReference type="NCBIfam" id="TIGR02185">
    <property type="entry name" value="Trep_Strep"/>
    <property type="match status" value="1"/>
</dbReference>
<name>A0A9D2VJ38_9ACTN</name>
<keyword evidence="2" id="KW-1133">Transmembrane helix</keyword>
<keyword evidence="2" id="KW-0472">Membrane</keyword>
<dbReference type="EMBL" id="DYZL01000056">
    <property type="protein sequence ID" value="HJH42775.1"/>
    <property type="molecule type" value="Genomic_DNA"/>
</dbReference>
<evidence type="ECO:0000313" key="3">
    <source>
        <dbReference type="EMBL" id="HJH42775.1"/>
    </source>
</evidence>
<feature type="transmembrane region" description="Helical" evidence="2">
    <location>
        <begin position="87"/>
        <end position="107"/>
    </location>
</feature>
<dbReference type="Pfam" id="PF09605">
    <property type="entry name" value="Trep_Strep"/>
    <property type="match status" value="1"/>
</dbReference>
<feature type="transmembrane region" description="Helical" evidence="2">
    <location>
        <begin position="145"/>
        <end position="163"/>
    </location>
</feature>
<dbReference type="RefSeq" id="WP_224759169.1">
    <property type="nucleotide sequence ID" value="NZ_PPEL01000076.1"/>
</dbReference>
<evidence type="ECO:0000313" key="4">
    <source>
        <dbReference type="Proteomes" id="UP000789325"/>
    </source>
</evidence>
<gene>
    <name evidence="3" type="ORF">K8V16_03175</name>
</gene>
<feature type="transmembrane region" description="Helical" evidence="2">
    <location>
        <begin position="242"/>
        <end position="261"/>
    </location>
</feature>
<reference evidence="3" key="1">
    <citation type="journal article" date="2021" name="PeerJ">
        <title>Extensive microbial diversity within the chicken gut microbiome revealed by metagenomics and culture.</title>
        <authorList>
            <person name="Gilroy R."/>
            <person name="Ravi A."/>
            <person name="Getino M."/>
            <person name="Pursley I."/>
            <person name="Horton D.L."/>
            <person name="Alikhan N.F."/>
            <person name="Baker D."/>
            <person name="Gharbi K."/>
            <person name="Hall N."/>
            <person name="Watson M."/>
            <person name="Adriaenssens E.M."/>
            <person name="Foster-Nyarko E."/>
            <person name="Jarju S."/>
            <person name="Secka A."/>
            <person name="Antonio M."/>
            <person name="Oren A."/>
            <person name="Chaudhuri R.R."/>
            <person name="La Ragione R."/>
            <person name="Hildebrand F."/>
            <person name="Pallen M.J."/>
        </authorList>
    </citation>
    <scope>NUCLEOTIDE SEQUENCE</scope>
    <source>
        <strain evidence="3">USAMLcec12-2067</strain>
    </source>
</reference>
<feature type="compositionally biased region" description="Gly residues" evidence="1">
    <location>
        <begin position="9"/>
        <end position="22"/>
    </location>
</feature>
<dbReference type="AlphaFoldDB" id="A0A9D2VJ38"/>
<keyword evidence="2" id="KW-0812">Transmembrane</keyword>
<feature type="compositionally biased region" description="Basic and acidic residues" evidence="1">
    <location>
        <begin position="23"/>
        <end position="36"/>
    </location>
</feature>
<evidence type="ECO:0000256" key="2">
    <source>
        <dbReference type="SAM" id="Phobius"/>
    </source>
</evidence>
<comment type="caution">
    <text evidence="3">The sequence shown here is derived from an EMBL/GenBank/DDBJ whole genome shotgun (WGS) entry which is preliminary data.</text>
</comment>
<feature type="transmembrane region" description="Helical" evidence="2">
    <location>
        <begin position="113"/>
        <end position="133"/>
    </location>
</feature>
<dbReference type="InterPro" id="IPR011733">
    <property type="entry name" value="CHP02185_IM"/>
</dbReference>
<feature type="region of interest" description="Disordered" evidence="1">
    <location>
        <begin position="1"/>
        <end position="48"/>
    </location>
</feature>